<keyword evidence="2" id="KW-0175">Coiled coil</keyword>
<gene>
    <name evidence="5" type="ORF">SAMN03080601_02388</name>
</gene>
<organism evidence="5 6">
    <name type="scientific">Alkalitalea saponilacus</name>
    <dbReference type="NCBI Taxonomy" id="889453"/>
    <lineage>
        <taxon>Bacteria</taxon>
        <taxon>Pseudomonadati</taxon>
        <taxon>Bacteroidota</taxon>
        <taxon>Bacteroidia</taxon>
        <taxon>Marinilabiliales</taxon>
        <taxon>Marinilabiliaceae</taxon>
        <taxon>Alkalitalea</taxon>
    </lineage>
</organism>
<dbReference type="SUPFAM" id="SSF111369">
    <property type="entry name" value="HlyD-like secretion proteins"/>
    <property type="match status" value="1"/>
</dbReference>
<keyword evidence="3" id="KW-0472">Membrane</keyword>
<keyword evidence="3" id="KW-0812">Transmembrane</keyword>
<evidence type="ECO:0000313" key="5">
    <source>
        <dbReference type="EMBL" id="SKC21223.1"/>
    </source>
</evidence>
<dbReference type="Gene3D" id="2.40.30.170">
    <property type="match status" value="1"/>
</dbReference>
<proteinExistence type="predicted"/>
<dbReference type="PANTHER" id="PTHR32347">
    <property type="entry name" value="EFFLUX SYSTEM COMPONENT YKNX-RELATED"/>
    <property type="match status" value="1"/>
</dbReference>
<dbReference type="Pfam" id="PF25944">
    <property type="entry name" value="Beta-barrel_RND"/>
    <property type="match status" value="1"/>
</dbReference>
<sequence>MNIGKGLRPIIVIVFFLLLIPVTFYIKVPYTINTNGVLLPVMEWRLEKSFDGTIVNTLKDNRTNTIPKFSATEFQRGDHVEFRKFAEINQSGKITAGDTIGKIHSHLEYFKLLELKGNLEEQMRVKQITLTGETPERIAAAYQHMILAQTEYETEKKLWERAQSLYEENVIALQEYELAQNSYNIKKQQINIATANYEVLTSGAKREEVERVEAVIGAINEQIENVNQRLEAFYITSPISGTVSSGIRNTTSNETLMRVIQNQQMVLLMPVEVYNLDYVTDGMAVIIDNIGNSLLGNIIHIDDNIEHINQRQAVFVTAIFENPDGQLRPNLKVNARIDYGKISLAQYIIRMSKNIYHN</sequence>
<feature type="transmembrane region" description="Helical" evidence="3">
    <location>
        <begin position="7"/>
        <end position="26"/>
    </location>
</feature>
<protein>
    <recommendedName>
        <fullName evidence="4">Multidrug resistance protein MdtA-like beta-barrel domain-containing protein</fullName>
    </recommendedName>
</protein>
<dbReference type="OrthoDB" id="9798190at2"/>
<dbReference type="InterPro" id="IPR058626">
    <property type="entry name" value="MdtA-like_b-barrel"/>
</dbReference>
<dbReference type="AlphaFoldDB" id="A0A1T5HKM1"/>
<evidence type="ECO:0000256" key="1">
    <source>
        <dbReference type="ARBA" id="ARBA00004196"/>
    </source>
</evidence>
<reference evidence="5 6" key="1">
    <citation type="submission" date="2017-02" db="EMBL/GenBank/DDBJ databases">
        <authorList>
            <person name="Peterson S.W."/>
        </authorList>
    </citation>
    <scope>NUCLEOTIDE SEQUENCE [LARGE SCALE GENOMIC DNA]</scope>
    <source>
        <strain evidence="5 6">DSM 24412</strain>
    </source>
</reference>
<name>A0A1T5HKM1_9BACT</name>
<dbReference type="PANTHER" id="PTHR32347:SF23">
    <property type="entry name" value="BLL5650 PROTEIN"/>
    <property type="match status" value="1"/>
</dbReference>
<keyword evidence="6" id="KW-1185">Reference proteome</keyword>
<keyword evidence="3" id="KW-1133">Transmembrane helix</keyword>
<dbReference type="Proteomes" id="UP000191055">
    <property type="component" value="Unassembled WGS sequence"/>
</dbReference>
<evidence type="ECO:0000259" key="4">
    <source>
        <dbReference type="Pfam" id="PF25944"/>
    </source>
</evidence>
<feature type="domain" description="Multidrug resistance protein MdtA-like beta-barrel" evidence="4">
    <location>
        <begin position="292"/>
        <end position="340"/>
    </location>
</feature>
<dbReference type="InterPro" id="IPR050465">
    <property type="entry name" value="UPF0194_transport"/>
</dbReference>
<dbReference type="RefSeq" id="WP_079558102.1">
    <property type="nucleotide sequence ID" value="NZ_CP021904.1"/>
</dbReference>
<dbReference type="GO" id="GO:0030313">
    <property type="term" value="C:cell envelope"/>
    <property type="evidence" value="ECO:0007669"/>
    <property type="project" value="UniProtKB-SubCell"/>
</dbReference>
<dbReference type="EMBL" id="FUYV01000014">
    <property type="protein sequence ID" value="SKC21223.1"/>
    <property type="molecule type" value="Genomic_DNA"/>
</dbReference>
<comment type="subcellular location">
    <subcellularLocation>
        <location evidence="1">Cell envelope</location>
    </subcellularLocation>
</comment>
<accession>A0A1T5HKM1</accession>
<dbReference type="STRING" id="889453.SAMN03080601_02388"/>
<evidence type="ECO:0000313" key="6">
    <source>
        <dbReference type="Proteomes" id="UP000191055"/>
    </source>
</evidence>
<dbReference type="KEGG" id="asx:CDL62_00770"/>
<evidence type="ECO:0000256" key="2">
    <source>
        <dbReference type="ARBA" id="ARBA00023054"/>
    </source>
</evidence>
<evidence type="ECO:0000256" key="3">
    <source>
        <dbReference type="SAM" id="Phobius"/>
    </source>
</evidence>